<evidence type="ECO:0000256" key="14">
    <source>
        <dbReference type="ARBA" id="ARBA00037884"/>
    </source>
</evidence>
<evidence type="ECO:0000256" key="17">
    <source>
        <dbReference type="ARBA" id="ARBA00041224"/>
    </source>
</evidence>
<evidence type="ECO:0000256" key="13">
    <source>
        <dbReference type="ARBA" id="ARBA00037823"/>
    </source>
</evidence>
<dbReference type="InterPro" id="IPR001129">
    <property type="entry name" value="Membr-assoc_MAPEG"/>
</dbReference>
<evidence type="ECO:0000256" key="2">
    <source>
        <dbReference type="ARBA" id="ARBA00010459"/>
    </source>
</evidence>
<keyword evidence="10" id="KW-0456">Lyase</keyword>
<evidence type="ECO:0000256" key="9">
    <source>
        <dbReference type="ARBA" id="ARBA00023136"/>
    </source>
</evidence>
<dbReference type="Gene3D" id="1.20.120.550">
    <property type="entry name" value="Membrane associated eicosanoid/glutathione metabolism-like domain"/>
    <property type="match status" value="1"/>
</dbReference>
<evidence type="ECO:0000256" key="11">
    <source>
        <dbReference type="ARBA" id="ARBA00023242"/>
    </source>
</evidence>
<comment type="caution">
    <text evidence="24">The sequence shown here is derived from an EMBL/GenBank/DDBJ whole genome shotgun (WGS) entry which is preliminary data.</text>
</comment>
<evidence type="ECO:0000256" key="22">
    <source>
        <dbReference type="SAM" id="Coils"/>
    </source>
</evidence>
<dbReference type="Pfam" id="PF14645">
    <property type="entry name" value="Chibby"/>
    <property type="match status" value="1"/>
</dbReference>
<dbReference type="PANTHER" id="PTHR10250">
    <property type="entry name" value="MICROSOMAL GLUTATHIONE S-TRANSFERASE"/>
    <property type="match status" value="1"/>
</dbReference>
<dbReference type="FunFam" id="1.20.120.550:FF:000003">
    <property type="entry name" value="Leukotriene C4 synthase"/>
    <property type="match status" value="1"/>
</dbReference>
<protein>
    <recommendedName>
        <fullName evidence="16">Leukotriene C4 synthase</fullName>
        <ecNumber evidence="15">4.4.1.20</ecNumber>
    </recommendedName>
    <alternativeName>
        <fullName evidence="18">Glutathione S-transferase LTC4</fullName>
    </alternativeName>
    <alternativeName>
        <fullName evidence="17">Leukotriene-C(4) synthase</fullName>
    </alternativeName>
</protein>
<comment type="catalytic activity">
    <reaction evidence="12">
        <text>(13S,14S)-epoxy-(4Z,7Z,9E,11E,16Z,19Z)-docosahexaenoate + glutathione = (13R)-S-glutathionyl-(14S)-hydroxy-(4Z,7Z,9E,11E,16Z,19Z)-docosahexaenoate</text>
        <dbReference type="Rhea" id="RHEA:53508"/>
        <dbReference type="ChEBI" id="CHEBI:57925"/>
        <dbReference type="ChEBI" id="CHEBI:131958"/>
        <dbReference type="ChEBI" id="CHEBI:137407"/>
    </reaction>
    <physiologicalReaction direction="left-to-right" evidence="12">
        <dbReference type="Rhea" id="RHEA:53509"/>
    </physiologicalReaction>
</comment>
<evidence type="ECO:0000313" key="24">
    <source>
        <dbReference type="EMBL" id="KAG9346583.1"/>
    </source>
</evidence>
<dbReference type="InterPro" id="IPR050997">
    <property type="entry name" value="MAPEG"/>
</dbReference>
<gene>
    <name evidence="24" type="ORF">JZ751_006894</name>
</gene>
<comment type="similarity">
    <text evidence="2">Belongs to the MAPEG family.</text>
</comment>
<dbReference type="GO" id="GO:0019370">
    <property type="term" value="P:leukotriene biosynthetic process"/>
    <property type="evidence" value="ECO:0007669"/>
    <property type="project" value="UniProtKB-KW"/>
</dbReference>
<evidence type="ECO:0000256" key="7">
    <source>
        <dbReference type="ARBA" id="ARBA00022824"/>
    </source>
</evidence>
<dbReference type="Proteomes" id="UP000824540">
    <property type="component" value="Unassembled WGS sequence"/>
</dbReference>
<organism evidence="24 25">
    <name type="scientific">Albula glossodonta</name>
    <name type="common">roundjaw bonefish</name>
    <dbReference type="NCBI Taxonomy" id="121402"/>
    <lineage>
        <taxon>Eukaryota</taxon>
        <taxon>Metazoa</taxon>
        <taxon>Chordata</taxon>
        <taxon>Craniata</taxon>
        <taxon>Vertebrata</taxon>
        <taxon>Euteleostomi</taxon>
        <taxon>Actinopterygii</taxon>
        <taxon>Neopterygii</taxon>
        <taxon>Teleostei</taxon>
        <taxon>Albuliformes</taxon>
        <taxon>Albulidae</taxon>
        <taxon>Albula</taxon>
    </lineage>
</organism>
<feature type="transmembrane region" description="Helical" evidence="23">
    <location>
        <begin position="108"/>
        <end position="127"/>
    </location>
</feature>
<comment type="function">
    <text evidence="19">Catalyzes the conjugation of leukotriene A4 with reduced glutathione (GSH) to form leukotriene C4 with high specificity. Can also catalyze the transfer of a glutathionyl group from glutathione (GSH) to 13(S),14(S)-epoxy-docosahexaenoic acid to form maresin conjugate in tissue regeneration 1 (MCTR1), a bioactive lipid mediator that possess potent anti-inflammatory and proresolving actions.</text>
</comment>
<evidence type="ECO:0000256" key="10">
    <source>
        <dbReference type="ARBA" id="ARBA00023239"/>
    </source>
</evidence>
<comment type="catalytic activity">
    <reaction evidence="21">
        <text>leukotriene C4 = leukotriene A4 + glutathione</text>
        <dbReference type="Rhea" id="RHEA:17617"/>
        <dbReference type="ChEBI" id="CHEBI:57463"/>
        <dbReference type="ChEBI" id="CHEBI:57925"/>
        <dbReference type="ChEBI" id="CHEBI:57973"/>
        <dbReference type="EC" id="4.4.1.20"/>
    </reaction>
    <physiologicalReaction direction="right-to-left" evidence="21">
        <dbReference type="Rhea" id="RHEA:17619"/>
    </physiologicalReaction>
</comment>
<evidence type="ECO:0000256" key="6">
    <source>
        <dbReference type="ARBA" id="ARBA00022751"/>
    </source>
</evidence>
<keyword evidence="9 23" id="KW-0472">Membrane</keyword>
<dbReference type="PROSITE" id="PS01297">
    <property type="entry name" value="FLAP_GST2_LTC4S"/>
    <property type="match status" value="1"/>
</dbReference>
<keyword evidence="7" id="KW-0256">Endoplasmic reticulum</keyword>
<dbReference type="InterPro" id="IPR028118">
    <property type="entry name" value="Chibby_fam"/>
</dbReference>
<dbReference type="PRINTS" id="PR00488">
    <property type="entry name" value="5LPOXGNASEAP"/>
</dbReference>
<comment type="subcellular location">
    <subcellularLocation>
        <location evidence="1">Endoplasmic reticulum membrane</location>
        <topology evidence="1">Multi-pass membrane protein</topology>
    </subcellularLocation>
    <subcellularLocation>
        <location evidence="13">Nucleus outer membrane</location>
        <topology evidence="13">Multi-pass membrane protein</topology>
    </subcellularLocation>
</comment>
<evidence type="ECO:0000256" key="20">
    <source>
        <dbReference type="ARBA" id="ARBA00046493"/>
    </source>
</evidence>
<comment type="subunit">
    <text evidence="20">Homotrimer. Interacts with ALOX5AP and ALOX5.</text>
</comment>
<evidence type="ECO:0000256" key="21">
    <source>
        <dbReference type="ARBA" id="ARBA00049298"/>
    </source>
</evidence>
<evidence type="ECO:0000256" key="1">
    <source>
        <dbReference type="ARBA" id="ARBA00004477"/>
    </source>
</evidence>
<evidence type="ECO:0000256" key="5">
    <source>
        <dbReference type="ARBA" id="ARBA00022692"/>
    </source>
</evidence>
<keyword evidence="11" id="KW-0539">Nucleus</keyword>
<dbReference type="EC" id="4.4.1.20" evidence="15"/>
<dbReference type="InterPro" id="IPR023352">
    <property type="entry name" value="MAPEG-like_dom_sf"/>
</dbReference>
<evidence type="ECO:0000256" key="18">
    <source>
        <dbReference type="ARBA" id="ARBA00041943"/>
    </source>
</evidence>
<evidence type="ECO:0000256" key="4">
    <source>
        <dbReference type="ARBA" id="ARBA00022679"/>
    </source>
</evidence>
<dbReference type="Pfam" id="PF01124">
    <property type="entry name" value="MAPEG"/>
    <property type="match status" value="1"/>
</dbReference>
<feature type="transmembrane region" description="Helical" evidence="23">
    <location>
        <begin position="6"/>
        <end position="24"/>
    </location>
</feature>
<keyword evidence="8 23" id="KW-1133">Transmembrane helix</keyword>
<evidence type="ECO:0000256" key="15">
    <source>
        <dbReference type="ARBA" id="ARBA00039056"/>
    </source>
</evidence>
<accession>A0A8T2NZN9</accession>
<dbReference type="OrthoDB" id="410651at2759"/>
<feature type="transmembrane region" description="Helical" evidence="23">
    <location>
        <begin position="59"/>
        <end position="88"/>
    </location>
</feature>
<dbReference type="GO" id="GO:0005789">
    <property type="term" value="C:endoplasmic reticulum membrane"/>
    <property type="evidence" value="ECO:0007669"/>
    <property type="project" value="UniProtKB-SubCell"/>
</dbReference>
<dbReference type="GO" id="GO:0004364">
    <property type="term" value="F:glutathione transferase activity"/>
    <property type="evidence" value="ECO:0007669"/>
    <property type="project" value="TreeGrafter"/>
</dbReference>
<evidence type="ECO:0000256" key="12">
    <source>
        <dbReference type="ARBA" id="ARBA00036460"/>
    </source>
</evidence>
<evidence type="ECO:0000313" key="25">
    <source>
        <dbReference type="Proteomes" id="UP000824540"/>
    </source>
</evidence>
<dbReference type="InterPro" id="IPR001446">
    <property type="entry name" value="5_LipOase_AP"/>
</dbReference>
<sequence length="240" mass="26875">MIDQVVNIAAVTVLGVLEQAYFSLQVIYARRKYSVSPPSTSGPPEFERVFRAQANCSEYFPIFITILWVTGLFFSQAIASLCGLLYLYGRLMYFQGYSESAHGRLAPLYFSAKVLWVMIGLSAVGVLNSMCQLYLGLDTLQYLSDYNSRIAALGLEGPPTLSLSGHAFTFLEGCWVTSNPQESSKSRSLLNRLRQKEQALEEENNALKLHLEVLMDMLTESIVQLQGQQQQRGEGRRPLP</sequence>
<keyword evidence="25" id="KW-1185">Reference proteome</keyword>
<keyword evidence="5 23" id="KW-0812">Transmembrane</keyword>
<comment type="pathway">
    <text evidence="14">Lipid metabolism; leukotriene C4 biosynthesis.</text>
</comment>
<dbReference type="GO" id="GO:0004464">
    <property type="term" value="F:leukotriene-C4 synthase activity"/>
    <property type="evidence" value="ECO:0007669"/>
    <property type="project" value="UniProtKB-EC"/>
</dbReference>
<evidence type="ECO:0000256" key="19">
    <source>
        <dbReference type="ARBA" id="ARBA00045217"/>
    </source>
</evidence>
<evidence type="ECO:0000256" key="3">
    <source>
        <dbReference type="ARBA" id="ARBA00022553"/>
    </source>
</evidence>
<dbReference type="PANTHER" id="PTHR10250:SF4">
    <property type="entry name" value="LEUKOTRIENE C4 SYNTHASE"/>
    <property type="match status" value="1"/>
</dbReference>
<dbReference type="InterPro" id="IPR018295">
    <property type="entry name" value="FLAP/GST2/LTC4S_CS"/>
</dbReference>
<evidence type="ECO:0000256" key="8">
    <source>
        <dbReference type="ARBA" id="ARBA00022989"/>
    </source>
</evidence>
<dbReference type="GO" id="GO:0008047">
    <property type="term" value="F:enzyme activator activity"/>
    <property type="evidence" value="ECO:0007669"/>
    <property type="project" value="InterPro"/>
</dbReference>
<dbReference type="GO" id="GO:0004602">
    <property type="term" value="F:glutathione peroxidase activity"/>
    <property type="evidence" value="ECO:0007669"/>
    <property type="project" value="TreeGrafter"/>
</dbReference>
<reference evidence="24" key="1">
    <citation type="thesis" date="2021" institute="BYU ScholarsArchive" country="Provo, UT, USA">
        <title>Applications of and Algorithms for Genome Assembly and Genomic Analyses with an Emphasis on Marine Teleosts.</title>
        <authorList>
            <person name="Pickett B.D."/>
        </authorList>
    </citation>
    <scope>NUCLEOTIDE SEQUENCE</scope>
    <source>
        <strain evidence="24">HI-2016</strain>
    </source>
</reference>
<evidence type="ECO:0000256" key="23">
    <source>
        <dbReference type="SAM" id="Phobius"/>
    </source>
</evidence>
<feature type="coiled-coil region" evidence="22">
    <location>
        <begin position="183"/>
        <end position="217"/>
    </location>
</feature>
<keyword evidence="4" id="KW-0808">Transferase</keyword>
<dbReference type="AlphaFoldDB" id="A0A8T2NZN9"/>
<keyword evidence="3" id="KW-0597">Phosphoprotein</keyword>
<dbReference type="SUPFAM" id="SSF161084">
    <property type="entry name" value="MAPEG domain-like"/>
    <property type="match status" value="1"/>
</dbReference>
<name>A0A8T2NZN9_9TELE</name>
<proteinExistence type="inferred from homology"/>
<evidence type="ECO:0000256" key="16">
    <source>
        <dbReference type="ARBA" id="ARBA00039419"/>
    </source>
</evidence>
<keyword evidence="22" id="KW-0175">Coiled coil</keyword>
<dbReference type="EMBL" id="JAFBMS010000015">
    <property type="protein sequence ID" value="KAG9346583.1"/>
    <property type="molecule type" value="Genomic_DNA"/>
</dbReference>
<dbReference type="GO" id="GO:0005640">
    <property type="term" value="C:nuclear outer membrane"/>
    <property type="evidence" value="ECO:0007669"/>
    <property type="project" value="UniProtKB-SubCell"/>
</dbReference>
<keyword evidence="6" id="KW-0434">Leukotriene biosynthesis</keyword>